<proteinExistence type="inferred from homology"/>
<dbReference type="PANTHER" id="PTHR30158">
    <property type="entry name" value="ACRA/E-RELATED COMPONENT OF DRUG EFFLUX TRANSPORTER"/>
    <property type="match status" value="1"/>
</dbReference>
<dbReference type="InterPro" id="IPR058624">
    <property type="entry name" value="MdtA-like_HH"/>
</dbReference>
<dbReference type="STRING" id="574349.SAMN05443545_107117"/>
<organism evidence="10 11">
    <name type="scientific">Aidingimonas halophila</name>
    <dbReference type="NCBI Taxonomy" id="574349"/>
    <lineage>
        <taxon>Bacteria</taxon>
        <taxon>Pseudomonadati</taxon>
        <taxon>Pseudomonadota</taxon>
        <taxon>Gammaproteobacteria</taxon>
        <taxon>Oceanospirillales</taxon>
        <taxon>Halomonadaceae</taxon>
        <taxon>Aidingimonas</taxon>
    </lineage>
</organism>
<dbReference type="Pfam" id="PF25876">
    <property type="entry name" value="HH_MFP_RND"/>
    <property type="match status" value="1"/>
</dbReference>
<dbReference type="AlphaFoldDB" id="A0A1H3EI99"/>
<dbReference type="Pfam" id="PF25944">
    <property type="entry name" value="Beta-barrel_RND"/>
    <property type="match status" value="1"/>
</dbReference>
<dbReference type="Gene3D" id="2.40.30.170">
    <property type="match status" value="1"/>
</dbReference>
<dbReference type="GO" id="GO:0022857">
    <property type="term" value="F:transmembrane transporter activity"/>
    <property type="evidence" value="ECO:0007669"/>
    <property type="project" value="InterPro"/>
</dbReference>
<dbReference type="Gene3D" id="2.40.50.100">
    <property type="match status" value="1"/>
</dbReference>
<feature type="domain" description="Multidrug resistance protein MdtA-like alpha-helical hairpin" evidence="6">
    <location>
        <begin position="111"/>
        <end position="179"/>
    </location>
</feature>
<dbReference type="GO" id="GO:0030313">
    <property type="term" value="C:cell envelope"/>
    <property type="evidence" value="ECO:0007669"/>
    <property type="project" value="UniProtKB-SubCell"/>
</dbReference>
<evidence type="ECO:0000313" key="10">
    <source>
        <dbReference type="EMBL" id="SDX77644.1"/>
    </source>
</evidence>
<evidence type="ECO:0000259" key="8">
    <source>
        <dbReference type="Pfam" id="PF25944"/>
    </source>
</evidence>
<dbReference type="Pfam" id="PF25917">
    <property type="entry name" value="BSH_RND"/>
    <property type="match status" value="1"/>
</dbReference>
<feature type="compositionally biased region" description="Acidic residues" evidence="4">
    <location>
        <begin position="420"/>
        <end position="433"/>
    </location>
</feature>
<dbReference type="Gene3D" id="2.40.420.20">
    <property type="match status" value="1"/>
</dbReference>
<protein>
    <submittedName>
        <fullName evidence="10">Membrane fusion protein, multidrug efflux system</fullName>
    </submittedName>
</protein>
<dbReference type="Pfam" id="PF25967">
    <property type="entry name" value="RND-MFP_C"/>
    <property type="match status" value="1"/>
</dbReference>
<dbReference type="Gene3D" id="1.10.287.470">
    <property type="entry name" value="Helix hairpin bin"/>
    <property type="match status" value="1"/>
</dbReference>
<feature type="region of interest" description="Disordered" evidence="4">
    <location>
        <begin position="364"/>
        <end position="433"/>
    </location>
</feature>
<feature type="coiled-coil region" evidence="3">
    <location>
        <begin position="110"/>
        <end position="137"/>
    </location>
</feature>
<evidence type="ECO:0000256" key="1">
    <source>
        <dbReference type="ARBA" id="ARBA00004519"/>
    </source>
</evidence>
<dbReference type="SUPFAM" id="SSF111369">
    <property type="entry name" value="HlyD-like secretion proteins"/>
    <property type="match status" value="1"/>
</dbReference>
<evidence type="ECO:0000313" key="11">
    <source>
        <dbReference type="Proteomes" id="UP000198500"/>
    </source>
</evidence>
<dbReference type="RefSeq" id="WP_092570838.1">
    <property type="nucleotide sequence ID" value="NZ_BMXH01000008.1"/>
</dbReference>
<feature type="domain" description="Multidrug resistance protein MdtA-like barrel-sandwich hybrid" evidence="7">
    <location>
        <begin position="70"/>
        <end position="210"/>
    </location>
</feature>
<dbReference type="NCBIfam" id="TIGR01730">
    <property type="entry name" value="RND_mfp"/>
    <property type="match status" value="1"/>
</dbReference>
<dbReference type="PANTHER" id="PTHR30158:SF10">
    <property type="entry name" value="CATION EFFLUX PUMP"/>
    <property type="match status" value="1"/>
</dbReference>
<dbReference type="GO" id="GO:0005886">
    <property type="term" value="C:plasma membrane"/>
    <property type="evidence" value="ECO:0007669"/>
    <property type="project" value="TreeGrafter"/>
</dbReference>
<feature type="domain" description="Multidrug resistance protein MdtA-like beta-barrel" evidence="8">
    <location>
        <begin position="214"/>
        <end position="301"/>
    </location>
</feature>
<evidence type="ECO:0000259" key="7">
    <source>
        <dbReference type="Pfam" id="PF25917"/>
    </source>
</evidence>
<dbReference type="InterPro" id="IPR058627">
    <property type="entry name" value="MdtA-like_C"/>
</dbReference>
<evidence type="ECO:0000256" key="3">
    <source>
        <dbReference type="SAM" id="Coils"/>
    </source>
</evidence>
<evidence type="ECO:0000259" key="6">
    <source>
        <dbReference type="Pfam" id="PF25876"/>
    </source>
</evidence>
<feature type="signal peptide" evidence="5">
    <location>
        <begin position="1"/>
        <end position="27"/>
    </location>
</feature>
<evidence type="ECO:0000256" key="4">
    <source>
        <dbReference type="SAM" id="MobiDB-lite"/>
    </source>
</evidence>
<reference evidence="10 11" key="1">
    <citation type="submission" date="2016-10" db="EMBL/GenBank/DDBJ databases">
        <authorList>
            <person name="de Groot N.N."/>
        </authorList>
    </citation>
    <scope>NUCLEOTIDE SEQUENCE [LARGE SCALE GENOMIC DNA]</scope>
    <source>
        <strain evidence="10 11">DSM 19219</strain>
    </source>
</reference>
<dbReference type="EMBL" id="FNNI01000007">
    <property type="protein sequence ID" value="SDX77644.1"/>
    <property type="molecule type" value="Genomic_DNA"/>
</dbReference>
<evidence type="ECO:0000256" key="2">
    <source>
        <dbReference type="ARBA" id="ARBA00009477"/>
    </source>
</evidence>
<keyword evidence="3" id="KW-0175">Coiled coil</keyword>
<comment type="similarity">
    <text evidence="2">Belongs to the membrane fusion protein (MFP) (TC 8.A.1) family.</text>
</comment>
<keyword evidence="11" id="KW-1185">Reference proteome</keyword>
<dbReference type="InterPro" id="IPR058626">
    <property type="entry name" value="MdtA-like_b-barrel"/>
</dbReference>
<dbReference type="Proteomes" id="UP000198500">
    <property type="component" value="Unassembled WGS sequence"/>
</dbReference>
<evidence type="ECO:0000259" key="9">
    <source>
        <dbReference type="Pfam" id="PF25967"/>
    </source>
</evidence>
<keyword evidence="5" id="KW-0732">Signal</keyword>
<gene>
    <name evidence="10" type="ORF">SAMN05443545_107117</name>
</gene>
<dbReference type="PROSITE" id="PS51257">
    <property type="entry name" value="PROKAR_LIPOPROTEIN"/>
    <property type="match status" value="1"/>
</dbReference>
<accession>A0A1H3EI99</accession>
<comment type="subcellular location">
    <subcellularLocation>
        <location evidence="1">Cell inner membrane</location>
        <topology evidence="1">Lipid-anchor</topology>
    </subcellularLocation>
</comment>
<feature type="chain" id="PRO_5011592772" evidence="5">
    <location>
        <begin position="28"/>
        <end position="433"/>
    </location>
</feature>
<name>A0A1H3EI99_9GAMM</name>
<dbReference type="OrthoDB" id="9800613at2"/>
<evidence type="ECO:0000256" key="5">
    <source>
        <dbReference type="SAM" id="SignalP"/>
    </source>
</evidence>
<dbReference type="GO" id="GO:0046677">
    <property type="term" value="P:response to antibiotic"/>
    <property type="evidence" value="ECO:0007669"/>
    <property type="project" value="TreeGrafter"/>
</dbReference>
<feature type="domain" description="Multidrug resistance protein MdtA-like C-terminal permuted SH3" evidence="9">
    <location>
        <begin position="307"/>
        <end position="364"/>
    </location>
</feature>
<dbReference type="InterPro" id="IPR058625">
    <property type="entry name" value="MdtA-like_BSH"/>
</dbReference>
<feature type="compositionally biased region" description="Acidic residues" evidence="4">
    <location>
        <begin position="389"/>
        <end position="404"/>
    </location>
</feature>
<dbReference type="InterPro" id="IPR006143">
    <property type="entry name" value="RND_pump_MFP"/>
</dbReference>
<sequence length="433" mass="46905">MKKMSFSLRGSLAVLVTLLVLTGCNQGDESGEQAQGGEEPPPRPVEVMEMARQDIPLDKSYPAMLRSDDEVTLVARVSGFLEERHYERGTFVEKGDRLFTIEPDLYEATVNEREADLQSAQAELARTNRDAERYEQLLSQDSVSRQQYDQAMADQRVAQANVAQAEAALASAHLDLEYSKVTAPVSGMIGLHQVNTGNLVTDGTELATITPLDPLEVRFQLPQRDAFELRQQLSENDSVSDIGANLRVPGLDDRGDTTLEGRLDFLGSRVDQSTSTVQAAAIFDNPQAAVLPGQFVRVQLEDMKRYDVLAVPEIAVTQGLMGPQVFVLDENDEARARTVKLGEVAGPWQIIREGLDEGDRVVVGDPAGIEPGTAIDPQSFDGDAGAVVEDAEEEQAQEEAEDQEQAQQALEGGESGGSDATDDSGGDEGAEDE</sequence>